<reference evidence="2" key="1">
    <citation type="journal article" date="2019" name="Int. J. Syst. Evol. Microbiol.">
        <title>The Global Catalogue of Microorganisms (GCM) 10K type strain sequencing project: providing services to taxonomists for standard genome sequencing and annotation.</title>
        <authorList>
            <consortium name="The Broad Institute Genomics Platform"/>
            <consortium name="The Broad Institute Genome Sequencing Center for Infectious Disease"/>
            <person name="Wu L."/>
            <person name="Ma J."/>
        </authorList>
    </citation>
    <scope>NUCLEOTIDE SEQUENCE [LARGE SCALE GENOMIC DNA]</scope>
    <source>
        <strain evidence="2">JCM 9371</strain>
    </source>
</reference>
<gene>
    <name evidence="1" type="ORF">ACFQZM_20000</name>
</gene>
<dbReference type="Proteomes" id="UP001597063">
    <property type="component" value="Unassembled WGS sequence"/>
</dbReference>
<comment type="caution">
    <text evidence="1">The sequence shown here is derived from an EMBL/GenBank/DDBJ whole genome shotgun (WGS) entry which is preliminary data.</text>
</comment>
<accession>A0ABW2XJV5</accession>
<protein>
    <submittedName>
        <fullName evidence="1">DUF6177 family protein</fullName>
    </submittedName>
</protein>
<keyword evidence="2" id="KW-1185">Reference proteome</keyword>
<evidence type="ECO:0000313" key="1">
    <source>
        <dbReference type="EMBL" id="MFD0686792.1"/>
    </source>
</evidence>
<evidence type="ECO:0000313" key="2">
    <source>
        <dbReference type="Proteomes" id="UP001597063"/>
    </source>
</evidence>
<name>A0ABW2XJV5_9ACTN</name>
<dbReference type="Pfam" id="PF19674">
    <property type="entry name" value="DUF6177"/>
    <property type="match status" value="1"/>
</dbReference>
<sequence>MSGHPAVDIVTAKSAVVIQDRALTPMSSWLSDVAARTADGGLVMQVLTPHDGRITLPLRMVLGGPRARWVVQEPGDGYFDGFSGLPLTWDGAAFVLAPQAKDGPSETFLRPDGDVGRHLVVDLRVVHEAATGLELGSVVESAAEALAGAAPACWGTAEPALSRWDRAEVTALCRRRAPQATWLVFMGGHGEGEASFGGTVRVSRVTSGVKESITFAVALPGDAPPPLDALEALAARHAAEGTLLTMTAQWTPGRADLTYPARWLGRPDPLALAVGPSGVADTGLDHALAAEVPGRVIGPSASPGVWYGLADAEPGTGWTRLGGLMRHLAPQAAPPPGADGKGDGG</sequence>
<proteinExistence type="predicted"/>
<organism evidence="1 2">
    <name type="scientific">Actinomadura fibrosa</name>
    <dbReference type="NCBI Taxonomy" id="111802"/>
    <lineage>
        <taxon>Bacteria</taxon>
        <taxon>Bacillati</taxon>
        <taxon>Actinomycetota</taxon>
        <taxon>Actinomycetes</taxon>
        <taxon>Streptosporangiales</taxon>
        <taxon>Thermomonosporaceae</taxon>
        <taxon>Actinomadura</taxon>
    </lineage>
</organism>
<dbReference type="EMBL" id="JBHTGP010000011">
    <property type="protein sequence ID" value="MFD0686792.1"/>
    <property type="molecule type" value="Genomic_DNA"/>
</dbReference>
<dbReference type="RefSeq" id="WP_131761594.1">
    <property type="nucleotide sequence ID" value="NZ_CAACUY010000176.1"/>
</dbReference>
<dbReference type="InterPro" id="IPR046175">
    <property type="entry name" value="DUF6177"/>
</dbReference>